<name>A0A7S1PU99_NEODS</name>
<feature type="compositionally biased region" description="Polar residues" evidence="1">
    <location>
        <begin position="1"/>
        <end position="18"/>
    </location>
</feature>
<sequence length="277" mass="31002">MRAAQFQHQSPQRVNTRPATPLSHSPARPQSGFPRRNPSPGPSTRSASPFRDVFAARSVHTREGRLETLIRDYVEKTRTPTAKEVETLSAKTCRSHFLDTRDQQRLQAIAERHLRFMGNAEAMLQEAVDNGASMDRCVVQRCHVQWRHADSIVSVVEDLVYKYSKARLPASRPARRPPPTPRSLNDITGLQRRAGLSPVRRATGARTGSPSRPSVPALKALEAKRFVSPEEAKEAQGVFVKLMGPIDGKREFLRWLAELPVEALRSLQQQLPSPSRA</sequence>
<gene>
    <name evidence="2" type="ORF">NDES1114_LOCUS7778</name>
</gene>
<dbReference type="AlphaFoldDB" id="A0A7S1PU99"/>
<reference evidence="2" key="1">
    <citation type="submission" date="2021-01" db="EMBL/GenBank/DDBJ databases">
        <authorList>
            <person name="Corre E."/>
            <person name="Pelletier E."/>
            <person name="Niang G."/>
            <person name="Scheremetjew M."/>
            <person name="Finn R."/>
            <person name="Kale V."/>
            <person name="Holt S."/>
            <person name="Cochrane G."/>
            <person name="Meng A."/>
            <person name="Brown T."/>
            <person name="Cohen L."/>
        </authorList>
    </citation>
    <scope>NUCLEOTIDE SEQUENCE</scope>
    <source>
        <strain evidence="2">CCAP 1951/1</strain>
    </source>
</reference>
<feature type="region of interest" description="Disordered" evidence="1">
    <location>
        <begin position="1"/>
        <end position="51"/>
    </location>
</feature>
<feature type="region of interest" description="Disordered" evidence="1">
    <location>
        <begin position="169"/>
        <end position="216"/>
    </location>
</feature>
<protein>
    <submittedName>
        <fullName evidence="2">Uncharacterized protein</fullName>
    </submittedName>
</protein>
<evidence type="ECO:0000313" key="2">
    <source>
        <dbReference type="EMBL" id="CAD9102078.1"/>
    </source>
</evidence>
<organism evidence="2">
    <name type="scientific">Neobodo designis</name>
    <name type="common">Flagellated protozoan</name>
    <name type="synonym">Bodo designis</name>
    <dbReference type="NCBI Taxonomy" id="312471"/>
    <lineage>
        <taxon>Eukaryota</taxon>
        <taxon>Discoba</taxon>
        <taxon>Euglenozoa</taxon>
        <taxon>Kinetoplastea</taxon>
        <taxon>Metakinetoplastina</taxon>
        <taxon>Neobodonida</taxon>
        <taxon>Neobodo</taxon>
    </lineage>
</organism>
<accession>A0A7S1PU99</accession>
<proteinExistence type="predicted"/>
<evidence type="ECO:0000256" key="1">
    <source>
        <dbReference type="SAM" id="MobiDB-lite"/>
    </source>
</evidence>
<dbReference type="EMBL" id="HBGF01011641">
    <property type="protein sequence ID" value="CAD9102078.1"/>
    <property type="molecule type" value="Transcribed_RNA"/>
</dbReference>